<sequence>MDRLVYTAMTGAKHVLEQQATNSHNLANATTNGFRAQLDSFRAVPVQNAEIPTRAFVVDSTVGADFSTGSMQMTGRELDVAVQGKGWLVVERPDGTEAYTRAGSLKLSENGVLQTQNGQNVLGDGGPITIPPDVSIAIAKDGTVSTVPNGNRPNAVQVVGRLKLVNPPEDNLVRADDGLFRTKDGAVPDADPAVGVAGGMLENSNVNVVESMVTMINLARQFEMQMKLLQNAENNETKASQLLSLS</sequence>
<evidence type="ECO:0000256" key="6">
    <source>
        <dbReference type="RuleBase" id="RU362116"/>
    </source>
</evidence>
<comment type="caution">
    <text evidence="9">The sequence shown here is derived from an EMBL/GenBank/DDBJ whole genome shotgun (WGS) entry which is preliminary data.</text>
</comment>
<dbReference type="AlphaFoldDB" id="A0A923I9C6"/>
<evidence type="ECO:0000313" key="10">
    <source>
        <dbReference type="Proteomes" id="UP000612361"/>
    </source>
</evidence>
<keyword evidence="9" id="KW-0966">Cell projection</keyword>
<dbReference type="InterPro" id="IPR012836">
    <property type="entry name" value="FlgF"/>
</dbReference>
<reference evidence="9" key="1">
    <citation type="submission" date="2020-08" db="EMBL/GenBank/DDBJ databases">
        <title>Novel species isolated from subtropical streams in China.</title>
        <authorList>
            <person name="Lu H."/>
        </authorList>
    </citation>
    <scope>NUCLEOTIDE SEQUENCE</scope>
    <source>
        <strain evidence="9">CY7W</strain>
    </source>
</reference>
<evidence type="ECO:0000313" key="9">
    <source>
        <dbReference type="EMBL" id="MBC3935040.1"/>
    </source>
</evidence>
<name>A0A923I9C6_9BURK</name>
<evidence type="ECO:0000256" key="5">
    <source>
        <dbReference type="ARBA" id="ARBA00040228"/>
    </source>
</evidence>
<accession>A0A923I9C6</accession>
<dbReference type="SUPFAM" id="SSF117143">
    <property type="entry name" value="Flagellar hook protein flgE"/>
    <property type="match status" value="1"/>
</dbReference>
<keyword evidence="10" id="KW-1185">Reference proteome</keyword>
<dbReference type="PANTHER" id="PTHR30435">
    <property type="entry name" value="FLAGELLAR PROTEIN"/>
    <property type="match status" value="1"/>
</dbReference>
<evidence type="ECO:0000256" key="2">
    <source>
        <dbReference type="ARBA" id="ARBA00009677"/>
    </source>
</evidence>
<dbReference type="Pfam" id="PF06429">
    <property type="entry name" value="Flg_bbr_C"/>
    <property type="match status" value="1"/>
</dbReference>
<comment type="subunit">
    <text evidence="4 6">The basal body constitutes a major portion of the flagellar organelle and consists of five rings (E,L,P,S, and M) mounted on a central rod. The rod consists of about 26 subunits of FlgG in the distal portion, and FlgB, FlgC and FlgF are thought to build up the proximal portion of the rod with about 6 subunits each.</text>
</comment>
<dbReference type="Pfam" id="PF22692">
    <property type="entry name" value="LlgE_F_G_D1"/>
    <property type="match status" value="1"/>
</dbReference>
<evidence type="ECO:0000256" key="4">
    <source>
        <dbReference type="ARBA" id="ARBA00038560"/>
    </source>
</evidence>
<proteinExistence type="inferred from homology"/>
<dbReference type="GO" id="GO:0071978">
    <property type="term" value="P:bacterial-type flagellum-dependent swarming motility"/>
    <property type="evidence" value="ECO:0007669"/>
    <property type="project" value="TreeGrafter"/>
</dbReference>
<dbReference type="InterPro" id="IPR010930">
    <property type="entry name" value="Flg_bb/hook_C_dom"/>
</dbReference>
<dbReference type="InterPro" id="IPR020013">
    <property type="entry name" value="Flagellar_FlgE/F/G"/>
</dbReference>
<evidence type="ECO:0000259" key="8">
    <source>
        <dbReference type="Pfam" id="PF22692"/>
    </source>
</evidence>
<dbReference type="NCBIfam" id="NF009280">
    <property type="entry name" value="PRK12640.1"/>
    <property type="match status" value="1"/>
</dbReference>
<comment type="subcellular location">
    <subcellularLocation>
        <location evidence="1 6">Bacterial flagellum basal body</location>
    </subcellularLocation>
</comment>
<dbReference type="GO" id="GO:0030694">
    <property type="term" value="C:bacterial-type flagellum basal body, rod"/>
    <property type="evidence" value="ECO:0007669"/>
    <property type="project" value="UniProtKB-UniRule"/>
</dbReference>
<dbReference type="RefSeq" id="WP_186880629.1">
    <property type="nucleotide sequence ID" value="NZ_JACOGG010000005.1"/>
</dbReference>
<keyword evidence="9" id="KW-0282">Flagellum</keyword>
<dbReference type="Proteomes" id="UP000612361">
    <property type="component" value="Unassembled WGS sequence"/>
</dbReference>
<dbReference type="EMBL" id="JACOGG010000005">
    <property type="protein sequence ID" value="MBC3935040.1"/>
    <property type="molecule type" value="Genomic_DNA"/>
</dbReference>
<comment type="similarity">
    <text evidence="2 6">Belongs to the flagella basal body rod proteins family.</text>
</comment>
<feature type="domain" description="Flagellar basal-body/hook protein C-terminal" evidence="7">
    <location>
        <begin position="198"/>
        <end position="242"/>
    </location>
</feature>
<dbReference type="InterPro" id="IPR037925">
    <property type="entry name" value="FlgE/F/G-like"/>
</dbReference>
<evidence type="ECO:0000259" key="7">
    <source>
        <dbReference type="Pfam" id="PF06429"/>
    </source>
</evidence>
<evidence type="ECO:0000256" key="3">
    <source>
        <dbReference type="ARBA" id="ARBA00023143"/>
    </source>
</evidence>
<dbReference type="NCBIfam" id="TIGR02490">
    <property type="entry name" value="flgF"/>
    <property type="match status" value="1"/>
</dbReference>
<keyword evidence="3 6" id="KW-0975">Bacterial flagellum</keyword>
<dbReference type="NCBIfam" id="TIGR03506">
    <property type="entry name" value="FlgEFG_subfam"/>
    <property type="match status" value="1"/>
</dbReference>
<keyword evidence="9" id="KW-0969">Cilium</keyword>
<dbReference type="InterPro" id="IPR053967">
    <property type="entry name" value="LlgE_F_G-like_D1"/>
</dbReference>
<organism evidence="9 10">
    <name type="scientific">Undibacterium rugosum</name>
    <dbReference type="NCBI Taxonomy" id="2762291"/>
    <lineage>
        <taxon>Bacteria</taxon>
        <taxon>Pseudomonadati</taxon>
        <taxon>Pseudomonadota</taxon>
        <taxon>Betaproteobacteria</taxon>
        <taxon>Burkholderiales</taxon>
        <taxon>Oxalobacteraceae</taxon>
        <taxon>Undibacterium</taxon>
    </lineage>
</organism>
<dbReference type="PANTHER" id="PTHR30435:SF18">
    <property type="entry name" value="FLAGELLAR BASAL-BODY ROD PROTEIN FLGF"/>
    <property type="match status" value="1"/>
</dbReference>
<feature type="domain" description="Flagellar hook protein FlgE/F/G-like D1" evidence="8">
    <location>
        <begin position="81"/>
        <end position="145"/>
    </location>
</feature>
<evidence type="ECO:0000256" key="1">
    <source>
        <dbReference type="ARBA" id="ARBA00004117"/>
    </source>
</evidence>
<gene>
    <name evidence="9" type="primary">flgF</name>
    <name evidence="9" type="ORF">H8K47_06675</name>
</gene>
<protein>
    <recommendedName>
        <fullName evidence="5 6">Flagellar basal-body rod protein FlgF</fullName>
    </recommendedName>
</protein>